<dbReference type="RefSeq" id="XP_016496686.1">
    <property type="nucleotide sequence ID" value="XM_016641200.1"/>
</dbReference>
<dbReference type="AlphaFoldDB" id="A0A1S4C6I5"/>
<protein>
    <submittedName>
        <fullName evidence="2">Uncharacterized protein</fullName>
    </submittedName>
</protein>
<feature type="compositionally biased region" description="Polar residues" evidence="1">
    <location>
        <begin position="235"/>
        <end position="256"/>
    </location>
</feature>
<dbReference type="PaxDb" id="4097-A0A1S4C6I5"/>
<dbReference type="OrthoDB" id="990360at2759"/>
<proteinExistence type="predicted"/>
<reference evidence="2" key="1">
    <citation type="submission" date="2025-08" db="UniProtKB">
        <authorList>
            <consortium name="RefSeq"/>
        </authorList>
    </citation>
    <scope>IDENTIFICATION</scope>
</reference>
<gene>
    <name evidence="2" type="primary">LOC107815591</name>
</gene>
<feature type="compositionally biased region" description="Polar residues" evidence="1">
    <location>
        <begin position="142"/>
        <end position="157"/>
    </location>
</feature>
<feature type="region of interest" description="Disordered" evidence="1">
    <location>
        <begin position="93"/>
        <end position="256"/>
    </location>
</feature>
<dbReference type="KEGG" id="nta:107815591"/>
<name>A0A1S4C6I5_TOBAC</name>
<sequence>MRGQYARLCVEIPLDLSVQPFIYIDTHKQYIHYEGENLLCMKCERLGHTSPICKFIQQNTKVNSCPENATPSLIKEKQEGEWKTVIINKGKRQHVKNNPSNNLIPEDKLQGPGPRLPTTFVDGNGANGTCNILQHPSKWPGGNSNPSPHSISSTNNNGGDGFGNEQLLEPNLAQQHPPTSSTIVESKPSSCNDTPVEHATSLQPNKPTECPLRHSLLPIRDTNSSESHLHALGNQPPTTESTTQPREPSCITTSPT</sequence>
<evidence type="ECO:0000313" key="2">
    <source>
        <dbReference type="RefSeq" id="XP_016496686.1"/>
    </source>
</evidence>
<evidence type="ECO:0000256" key="1">
    <source>
        <dbReference type="SAM" id="MobiDB-lite"/>
    </source>
</evidence>
<feature type="compositionally biased region" description="Polar residues" evidence="1">
    <location>
        <begin position="172"/>
        <end position="193"/>
    </location>
</feature>
<accession>A0A1S4C6I5</accession>
<organism evidence="2">
    <name type="scientific">Nicotiana tabacum</name>
    <name type="common">Common tobacco</name>
    <dbReference type="NCBI Taxonomy" id="4097"/>
    <lineage>
        <taxon>Eukaryota</taxon>
        <taxon>Viridiplantae</taxon>
        <taxon>Streptophyta</taxon>
        <taxon>Embryophyta</taxon>
        <taxon>Tracheophyta</taxon>
        <taxon>Spermatophyta</taxon>
        <taxon>Magnoliopsida</taxon>
        <taxon>eudicotyledons</taxon>
        <taxon>Gunneridae</taxon>
        <taxon>Pentapetalae</taxon>
        <taxon>asterids</taxon>
        <taxon>lamiids</taxon>
        <taxon>Solanales</taxon>
        <taxon>Solanaceae</taxon>
        <taxon>Nicotianoideae</taxon>
        <taxon>Nicotianeae</taxon>
        <taxon>Nicotiana</taxon>
    </lineage>
</organism>